<accession>A0A833W5A0</accession>
<comment type="caution">
    <text evidence="2">The sequence shown here is derived from an EMBL/GenBank/DDBJ whole genome shotgun (WGS) entry which is preliminary data.</text>
</comment>
<proteinExistence type="predicted"/>
<evidence type="ECO:0000313" key="3">
    <source>
        <dbReference type="Proteomes" id="UP000655588"/>
    </source>
</evidence>
<dbReference type="EMBL" id="WNWW01000480">
    <property type="protein sequence ID" value="KAF3424302.1"/>
    <property type="molecule type" value="Genomic_DNA"/>
</dbReference>
<name>A0A833W5A0_9HYME</name>
<evidence type="ECO:0000313" key="2">
    <source>
        <dbReference type="EMBL" id="KAF3424302.1"/>
    </source>
</evidence>
<sequence>MQYNFIIIKSNFSQNQDDNDMEMHKNPNTRKNSLRGDEMTLKEPHRNGSTYGAFQSKDPILAVEKGAEMEGGSDEHGISVHHPTS</sequence>
<dbReference type="AlphaFoldDB" id="A0A833W5A0"/>
<feature type="compositionally biased region" description="Basic and acidic residues" evidence="1">
    <location>
        <begin position="34"/>
        <end position="46"/>
    </location>
</feature>
<evidence type="ECO:0000256" key="1">
    <source>
        <dbReference type="SAM" id="MobiDB-lite"/>
    </source>
</evidence>
<protein>
    <submittedName>
        <fullName evidence="2">Uncharacterized protein</fullName>
    </submittedName>
</protein>
<keyword evidence="3" id="KW-1185">Reference proteome</keyword>
<reference evidence="2" key="1">
    <citation type="submission" date="2019-11" db="EMBL/GenBank/DDBJ databases">
        <title>The nuclear and mitochondrial genomes of Frieseomelitta varia - a highly eusocial stingless bee (Meliponini) with a permanently sterile worker caste.</title>
        <authorList>
            <person name="Freitas F.C.P."/>
            <person name="Lourenco A.P."/>
            <person name="Nunes F.M.F."/>
            <person name="Paschoal A.R."/>
            <person name="Abreu F.C.P."/>
            <person name="Barbin F.O."/>
            <person name="Bataglia L."/>
            <person name="Cardoso-Junior C.A.M."/>
            <person name="Cervoni M.S."/>
            <person name="Silva S.R."/>
            <person name="Dalarmi F."/>
            <person name="Del Lama M.A."/>
            <person name="Depintor T.S."/>
            <person name="Ferreira K.M."/>
            <person name="Goria P.S."/>
            <person name="Jaskot M.C."/>
            <person name="Lago D.C."/>
            <person name="Luna-Lucena D."/>
            <person name="Moda L.M."/>
            <person name="Nascimento L."/>
            <person name="Pedrino M."/>
            <person name="Rabico F.O."/>
            <person name="Sanches F.C."/>
            <person name="Santos D.E."/>
            <person name="Santos C.G."/>
            <person name="Vieira J."/>
            <person name="Lopes T.F."/>
            <person name="Barchuk A.R."/>
            <person name="Hartfelder K."/>
            <person name="Simoes Z.L.P."/>
            <person name="Bitondi M.M.G."/>
            <person name="Pinheiro D.G."/>
        </authorList>
    </citation>
    <scope>NUCLEOTIDE SEQUENCE</scope>
    <source>
        <strain evidence="2">USP_RPSP 00005682</strain>
        <tissue evidence="2">Whole individual</tissue>
    </source>
</reference>
<gene>
    <name evidence="2" type="ORF">E2986_10898</name>
</gene>
<feature type="region of interest" description="Disordered" evidence="1">
    <location>
        <begin position="15"/>
        <end position="56"/>
    </location>
</feature>
<organism evidence="2 3">
    <name type="scientific">Frieseomelitta varia</name>
    <dbReference type="NCBI Taxonomy" id="561572"/>
    <lineage>
        <taxon>Eukaryota</taxon>
        <taxon>Metazoa</taxon>
        <taxon>Ecdysozoa</taxon>
        <taxon>Arthropoda</taxon>
        <taxon>Hexapoda</taxon>
        <taxon>Insecta</taxon>
        <taxon>Pterygota</taxon>
        <taxon>Neoptera</taxon>
        <taxon>Endopterygota</taxon>
        <taxon>Hymenoptera</taxon>
        <taxon>Apocrita</taxon>
        <taxon>Aculeata</taxon>
        <taxon>Apoidea</taxon>
        <taxon>Anthophila</taxon>
        <taxon>Apidae</taxon>
        <taxon>Frieseomelitta</taxon>
    </lineage>
</organism>
<dbReference type="Proteomes" id="UP000655588">
    <property type="component" value="Unassembled WGS sequence"/>
</dbReference>